<comment type="function">
    <text evidence="9">Part of the binding-protein-dependent transport system for D-xylose. Probably responsible for the translocation of the substrate across the membrane.</text>
</comment>
<comment type="caution">
    <text evidence="12">The sequence shown here is derived from an EMBL/GenBank/DDBJ whole genome shotgun (WGS) entry which is preliminary data.</text>
</comment>
<evidence type="ECO:0000256" key="2">
    <source>
        <dbReference type="ARBA" id="ARBA00022448"/>
    </source>
</evidence>
<sequence>MNTTVNTTFSERVKEQLSFKHIGKYAPYMLLAVLVIFFGIVTDGKLFRPMNISNIFVNNSYLFFLSCGLFFCILTGNTDLSLGSLIGLISAVLGYTHVTMGWPIGWSLLLCAVLGVVCGCLHGLIITKCGLTPFLTTLAANFIYRGLCEFILKGDSLSPLHDGLKTFAKDFILEDLRVGGINVFCAVFFVILAAVLIVSEVRSRNIKRRYRAPMPSLVGVLVKDALILAFLGVIMYFFNSYKGVPIIVVVVGVFVAVYYFIATKSTFGRHVYAVGGSMQAAKLCGINVNRVMFLVYLNSAVLATFAAVAVCGRVNSAMTSAGDGYHMDAICACYIGGAAGSGGSGNLLSSIVGAFIMALLLNGMTLCGLGSSLQNVCKGLALLAAVAFDVYSRSKVSD</sequence>
<gene>
    <name evidence="12" type="ORF">IAB02_06410</name>
</gene>
<keyword evidence="8 11" id="KW-0472">Membrane</keyword>
<keyword evidence="2" id="KW-0813">Transport</keyword>
<dbReference type="GO" id="GO:0005886">
    <property type="term" value="C:plasma membrane"/>
    <property type="evidence" value="ECO:0007669"/>
    <property type="project" value="UniProtKB-SubCell"/>
</dbReference>
<reference evidence="12" key="1">
    <citation type="submission" date="2020-10" db="EMBL/GenBank/DDBJ databases">
        <authorList>
            <person name="Gilroy R."/>
        </authorList>
    </citation>
    <scope>NUCLEOTIDE SEQUENCE</scope>
    <source>
        <strain evidence="12">ChiHcec3-11533</strain>
    </source>
</reference>
<dbReference type="GO" id="GO:0022857">
    <property type="term" value="F:transmembrane transporter activity"/>
    <property type="evidence" value="ECO:0007669"/>
    <property type="project" value="InterPro"/>
</dbReference>
<comment type="subcellular location">
    <subcellularLocation>
        <location evidence="1">Cell membrane</location>
        <topology evidence="1">Multi-pass membrane protein</topology>
    </subcellularLocation>
</comment>
<dbReference type="Pfam" id="PF02653">
    <property type="entry name" value="BPD_transp_2"/>
    <property type="match status" value="2"/>
</dbReference>
<evidence type="ECO:0000256" key="9">
    <source>
        <dbReference type="ARBA" id="ARBA00035611"/>
    </source>
</evidence>
<dbReference type="Proteomes" id="UP000824072">
    <property type="component" value="Unassembled WGS sequence"/>
</dbReference>
<keyword evidence="4" id="KW-0997">Cell inner membrane</keyword>
<feature type="transmembrane region" description="Helical" evidence="11">
    <location>
        <begin position="105"/>
        <end position="126"/>
    </location>
</feature>
<evidence type="ECO:0000313" key="13">
    <source>
        <dbReference type="Proteomes" id="UP000824072"/>
    </source>
</evidence>
<evidence type="ECO:0000256" key="1">
    <source>
        <dbReference type="ARBA" id="ARBA00004651"/>
    </source>
</evidence>
<dbReference type="AlphaFoldDB" id="A0A9D1LC14"/>
<dbReference type="EMBL" id="DVMU01000143">
    <property type="protein sequence ID" value="HIU34179.1"/>
    <property type="molecule type" value="Genomic_DNA"/>
</dbReference>
<organism evidence="12 13">
    <name type="scientific">Candidatus Pullichristensenella excrementigallinarum</name>
    <dbReference type="NCBI Taxonomy" id="2840907"/>
    <lineage>
        <taxon>Bacteria</taxon>
        <taxon>Bacillati</taxon>
        <taxon>Bacillota</taxon>
        <taxon>Clostridia</taxon>
        <taxon>Candidatus Pullichristensenella</taxon>
    </lineage>
</organism>
<accession>A0A9D1LC14</accession>
<evidence type="ECO:0000256" key="5">
    <source>
        <dbReference type="ARBA" id="ARBA00022597"/>
    </source>
</evidence>
<reference evidence="12" key="2">
    <citation type="journal article" date="2021" name="PeerJ">
        <title>Extensive microbial diversity within the chicken gut microbiome revealed by metagenomics and culture.</title>
        <authorList>
            <person name="Gilroy R."/>
            <person name="Ravi A."/>
            <person name="Getino M."/>
            <person name="Pursley I."/>
            <person name="Horton D.L."/>
            <person name="Alikhan N.F."/>
            <person name="Baker D."/>
            <person name="Gharbi K."/>
            <person name="Hall N."/>
            <person name="Watson M."/>
            <person name="Adriaenssens E.M."/>
            <person name="Foster-Nyarko E."/>
            <person name="Jarju S."/>
            <person name="Secka A."/>
            <person name="Antonio M."/>
            <person name="Oren A."/>
            <person name="Chaudhuri R.R."/>
            <person name="La Ragione R."/>
            <person name="Hildebrand F."/>
            <person name="Pallen M.J."/>
        </authorList>
    </citation>
    <scope>NUCLEOTIDE SEQUENCE</scope>
    <source>
        <strain evidence="12">ChiHcec3-11533</strain>
    </source>
</reference>
<evidence type="ECO:0000256" key="6">
    <source>
        <dbReference type="ARBA" id="ARBA00022692"/>
    </source>
</evidence>
<feature type="transmembrane region" description="Helical" evidence="11">
    <location>
        <begin position="291"/>
        <end position="310"/>
    </location>
</feature>
<keyword evidence="6 11" id="KW-0812">Transmembrane</keyword>
<feature type="transmembrane region" description="Helical" evidence="11">
    <location>
        <begin position="56"/>
        <end position="76"/>
    </location>
</feature>
<dbReference type="PANTHER" id="PTHR32196:SF32">
    <property type="entry name" value="XYLOSE TRANSPORT SYSTEM PERMEASE PROTEIN XYLH"/>
    <property type="match status" value="1"/>
</dbReference>
<evidence type="ECO:0000256" key="11">
    <source>
        <dbReference type="SAM" id="Phobius"/>
    </source>
</evidence>
<feature type="transmembrane region" description="Helical" evidence="11">
    <location>
        <begin position="25"/>
        <end position="44"/>
    </location>
</feature>
<feature type="transmembrane region" description="Helical" evidence="11">
    <location>
        <begin position="179"/>
        <end position="199"/>
    </location>
</feature>
<feature type="transmembrane region" description="Helical" evidence="11">
    <location>
        <begin position="347"/>
        <end position="369"/>
    </location>
</feature>
<evidence type="ECO:0000256" key="3">
    <source>
        <dbReference type="ARBA" id="ARBA00022475"/>
    </source>
</evidence>
<evidence type="ECO:0000313" key="12">
    <source>
        <dbReference type="EMBL" id="HIU34179.1"/>
    </source>
</evidence>
<evidence type="ECO:0000256" key="4">
    <source>
        <dbReference type="ARBA" id="ARBA00022519"/>
    </source>
</evidence>
<proteinExistence type="predicted"/>
<evidence type="ECO:0000256" key="7">
    <source>
        <dbReference type="ARBA" id="ARBA00022989"/>
    </source>
</evidence>
<feature type="transmembrane region" description="Helical" evidence="11">
    <location>
        <begin position="244"/>
        <end position="261"/>
    </location>
</feature>
<name>A0A9D1LC14_9FIRM</name>
<keyword evidence="7 11" id="KW-1133">Transmembrane helix</keyword>
<protein>
    <recommendedName>
        <fullName evidence="10">Xylose transport system permease protein XylH</fullName>
    </recommendedName>
</protein>
<evidence type="ECO:0000256" key="10">
    <source>
        <dbReference type="ARBA" id="ARBA00035686"/>
    </source>
</evidence>
<keyword evidence="3" id="KW-1003">Cell membrane</keyword>
<feature type="transmembrane region" description="Helical" evidence="11">
    <location>
        <begin position="220"/>
        <end position="238"/>
    </location>
</feature>
<dbReference type="InterPro" id="IPR001851">
    <property type="entry name" value="ABC_transp_permease"/>
</dbReference>
<dbReference type="CDD" id="cd06579">
    <property type="entry name" value="TM_PBP1_transp_AraH_like"/>
    <property type="match status" value="1"/>
</dbReference>
<evidence type="ECO:0000256" key="8">
    <source>
        <dbReference type="ARBA" id="ARBA00023136"/>
    </source>
</evidence>
<dbReference type="PANTHER" id="PTHR32196">
    <property type="entry name" value="ABC TRANSPORTER PERMEASE PROTEIN YPHD-RELATED-RELATED"/>
    <property type="match status" value="1"/>
</dbReference>
<keyword evidence="5" id="KW-0762">Sugar transport</keyword>
<feature type="transmembrane region" description="Helical" evidence="11">
    <location>
        <begin position="82"/>
        <end position="98"/>
    </location>
</feature>